<accession>A0ABU7IN20</accession>
<dbReference type="RefSeq" id="WP_272638050.1">
    <property type="nucleotide sequence ID" value="NZ_JAZDDF010000025.1"/>
</dbReference>
<dbReference type="PANTHER" id="PTHR43283:SF7">
    <property type="entry name" value="BETA-LACTAMASE-RELATED DOMAIN-CONTAINING PROTEIN"/>
    <property type="match status" value="1"/>
</dbReference>
<dbReference type="SUPFAM" id="SSF56601">
    <property type="entry name" value="beta-lactamase/transpeptidase-like"/>
    <property type="match status" value="1"/>
</dbReference>
<dbReference type="Pfam" id="PF00144">
    <property type="entry name" value="Beta-lactamase"/>
    <property type="match status" value="1"/>
</dbReference>
<comment type="caution">
    <text evidence="2">The sequence shown here is derived from an EMBL/GenBank/DDBJ whole genome shotgun (WGS) entry which is preliminary data.</text>
</comment>
<gene>
    <name evidence="2" type="ORF">V1H85_17635</name>
</gene>
<proteinExistence type="predicted"/>
<keyword evidence="2" id="KW-0378">Hydrolase</keyword>
<dbReference type="Proteomes" id="UP001343698">
    <property type="component" value="Unassembled WGS sequence"/>
</dbReference>
<keyword evidence="3" id="KW-1185">Reference proteome</keyword>
<evidence type="ECO:0000313" key="2">
    <source>
        <dbReference type="EMBL" id="MEE1974279.1"/>
    </source>
</evidence>
<organism evidence="2 3">
    <name type="scientific">Maribacter flavus</name>
    <dbReference type="NCBI Taxonomy" id="1658664"/>
    <lineage>
        <taxon>Bacteria</taxon>
        <taxon>Pseudomonadati</taxon>
        <taxon>Bacteroidota</taxon>
        <taxon>Flavobacteriia</taxon>
        <taxon>Flavobacteriales</taxon>
        <taxon>Flavobacteriaceae</taxon>
        <taxon>Maribacter</taxon>
    </lineage>
</organism>
<feature type="domain" description="Beta-lactamase-related" evidence="1">
    <location>
        <begin position="168"/>
        <end position="384"/>
    </location>
</feature>
<dbReference type="InterPro" id="IPR001466">
    <property type="entry name" value="Beta-lactam-related"/>
</dbReference>
<name>A0ABU7IN20_9FLAO</name>
<sequence length="463" mass="53482">MNRFYLLILLIVGCSTQEEKSEYEKLLDYEGTYEYVNQNTLDIVASEPDTTLYAVIDKAKYPLNHIALDSFTNIQDIPVVFKRDKSNKVISYRTSGQSFALITTDFEKMEMFPRKELFYNADNYRYEKPKETSDGLKTGLIEEEFKNPEPIINMVKETIKGEFPDVHSILIYKNNKLVLEEYFYGYDENTPHQLRSATKPFIGGILGIAIDKGFIKSEKEKLLPYFKSKYDKIANLDERKKELTIENFLMYRHGMDCENNNPASKGNEQSMMQSKDWVKYTLDLPMVTKPGEKSSYCTGCPLTLGSLVEIATNDQIETFAKENLFEPMGISNYDWTFEPNQASMNTFSQMSISPRDLIKLAKLFKDGGIWNGKQILSKEWVDKTFQMQDGDYGYLWEHKYFVIDGKQYNSYLASGNGGQKINIWPELNMITVFTGGNYNSYELYGKSTPPNEMIPNYVLKSIK</sequence>
<dbReference type="EMBL" id="JAZDDF010000025">
    <property type="protein sequence ID" value="MEE1974279.1"/>
    <property type="molecule type" value="Genomic_DNA"/>
</dbReference>
<dbReference type="GO" id="GO:0016787">
    <property type="term" value="F:hydrolase activity"/>
    <property type="evidence" value="ECO:0007669"/>
    <property type="project" value="UniProtKB-KW"/>
</dbReference>
<dbReference type="Gene3D" id="3.40.710.10">
    <property type="entry name" value="DD-peptidase/beta-lactamase superfamily"/>
    <property type="match status" value="1"/>
</dbReference>
<dbReference type="InterPro" id="IPR012338">
    <property type="entry name" value="Beta-lactam/transpept-like"/>
</dbReference>
<dbReference type="InterPro" id="IPR050789">
    <property type="entry name" value="Diverse_Enzym_Activities"/>
</dbReference>
<evidence type="ECO:0000259" key="1">
    <source>
        <dbReference type="Pfam" id="PF00144"/>
    </source>
</evidence>
<evidence type="ECO:0000313" key="3">
    <source>
        <dbReference type="Proteomes" id="UP001343698"/>
    </source>
</evidence>
<reference evidence="2 3" key="1">
    <citation type="submission" date="2024-01" db="EMBL/GenBank/DDBJ databases">
        <title>Maribacter spp. originated from different algae showed divergent polysaccharides utilization ability.</title>
        <authorList>
            <person name="Wang H."/>
            <person name="Wu Y."/>
        </authorList>
    </citation>
    <scope>NUCLEOTIDE SEQUENCE [LARGE SCALE GENOMIC DNA]</scope>
    <source>
        <strain evidence="2 3">KPT27_14</strain>
    </source>
</reference>
<protein>
    <submittedName>
        <fullName evidence="2">Serine hydrolase</fullName>
    </submittedName>
</protein>
<dbReference type="PANTHER" id="PTHR43283">
    <property type="entry name" value="BETA-LACTAMASE-RELATED"/>
    <property type="match status" value="1"/>
</dbReference>